<sequence>MNKKLNKRAKVVLLPQRHVQKIDPQRPAAEQIAASLKSAILEMSLKPGQIISETEVGNLYGASRTPVREAFTWLRDQGLIVTLPSRGNYVSKLSISQIEGAQFARASLEVAVAERLCEKGFSPDTLHEIEANLALQQEVVTSGIGAGFTTLDDNFHLALADAVGHPRISDIIQREKSYLDRLRFLSVNNMAHIAELAEDHRNIFDAIRSGDKTAARRLVRQHLHRVRETLSQFCIEQPEYFDDE</sequence>
<dbReference type="Gene3D" id="1.20.120.530">
    <property type="entry name" value="GntR ligand-binding domain-like"/>
    <property type="match status" value="1"/>
</dbReference>
<evidence type="ECO:0000313" key="5">
    <source>
        <dbReference type="EMBL" id="SLN66906.1"/>
    </source>
</evidence>
<organism evidence="5 6">
    <name type="scientific">Pacificibacter marinus</name>
    <dbReference type="NCBI Taxonomy" id="658057"/>
    <lineage>
        <taxon>Bacteria</taxon>
        <taxon>Pseudomonadati</taxon>
        <taxon>Pseudomonadota</taxon>
        <taxon>Alphaproteobacteria</taxon>
        <taxon>Rhodobacterales</taxon>
        <taxon>Roseobacteraceae</taxon>
        <taxon>Pacificibacter</taxon>
    </lineage>
</organism>
<evidence type="ECO:0000256" key="1">
    <source>
        <dbReference type="ARBA" id="ARBA00023015"/>
    </source>
</evidence>
<protein>
    <submittedName>
        <fullName evidence="5">Putative HTH-type transcriptional regulator YdfH</fullName>
    </submittedName>
</protein>
<dbReference type="CDD" id="cd07377">
    <property type="entry name" value="WHTH_GntR"/>
    <property type="match status" value="1"/>
</dbReference>
<evidence type="ECO:0000256" key="2">
    <source>
        <dbReference type="ARBA" id="ARBA00023125"/>
    </source>
</evidence>
<keyword evidence="3" id="KW-0804">Transcription</keyword>
<dbReference type="InterPro" id="IPR036390">
    <property type="entry name" value="WH_DNA-bd_sf"/>
</dbReference>
<dbReference type="PANTHER" id="PTHR43537:SF6">
    <property type="entry name" value="HTH-TYPE TRANSCRIPTIONAL REPRESSOR RSPR"/>
    <property type="match status" value="1"/>
</dbReference>
<dbReference type="Pfam" id="PF07729">
    <property type="entry name" value="FCD"/>
    <property type="match status" value="1"/>
</dbReference>
<dbReference type="OrthoDB" id="8155773at2"/>
<name>A0A1Y5TLV3_9RHOB</name>
<reference evidence="5 6" key="1">
    <citation type="submission" date="2017-03" db="EMBL/GenBank/DDBJ databases">
        <authorList>
            <person name="Afonso C.L."/>
            <person name="Miller P.J."/>
            <person name="Scott M.A."/>
            <person name="Spackman E."/>
            <person name="Goraichik I."/>
            <person name="Dimitrov K.M."/>
            <person name="Suarez D.L."/>
            <person name="Swayne D.E."/>
        </authorList>
    </citation>
    <scope>NUCLEOTIDE SEQUENCE [LARGE SCALE GENOMIC DNA]</scope>
    <source>
        <strain evidence="5 6">CECT 7971</strain>
    </source>
</reference>
<dbReference type="Proteomes" id="UP000193307">
    <property type="component" value="Unassembled WGS sequence"/>
</dbReference>
<dbReference type="EMBL" id="FWFW01000015">
    <property type="protein sequence ID" value="SLN66906.1"/>
    <property type="molecule type" value="Genomic_DNA"/>
</dbReference>
<dbReference type="SUPFAM" id="SSF46785">
    <property type="entry name" value="Winged helix' DNA-binding domain"/>
    <property type="match status" value="1"/>
</dbReference>
<evidence type="ECO:0000259" key="4">
    <source>
        <dbReference type="PROSITE" id="PS50949"/>
    </source>
</evidence>
<accession>A0A1Y5TLV3</accession>
<dbReference type="RefSeq" id="WP_085850607.1">
    <property type="nucleotide sequence ID" value="NZ_FNZV01000016.1"/>
</dbReference>
<dbReference type="InterPro" id="IPR036388">
    <property type="entry name" value="WH-like_DNA-bd_sf"/>
</dbReference>
<dbReference type="AlphaFoldDB" id="A0A1Y5TLV3"/>
<dbReference type="InterPro" id="IPR008920">
    <property type="entry name" value="TF_FadR/GntR_C"/>
</dbReference>
<dbReference type="GO" id="GO:0003700">
    <property type="term" value="F:DNA-binding transcription factor activity"/>
    <property type="evidence" value="ECO:0007669"/>
    <property type="project" value="InterPro"/>
</dbReference>
<dbReference type="SMART" id="SM00895">
    <property type="entry name" value="FCD"/>
    <property type="match status" value="1"/>
</dbReference>
<keyword evidence="1" id="KW-0805">Transcription regulation</keyword>
<dbReference type="PANTHER" id="PTHR43537">
    <property type="entry name" value="TRANSCRIPTIONAL REGULATOR, GNTR FAMILY"/>
    <property type="match status" value="1"/>
</dbReference>
<keyword evidence="6" id="KW-1185">Reference proteome</keyword>
<dbReference type="Gene3D" id="1.10.10.10">
    <property type="entry name" value="Winged helix-like DNA-binding domain superfamily/Winged helix DNA-binding domain"/>
    <property type="match status" value="1"/>
</dbReference>
<dbReference type="SUPFAM" id="SSF48008">
    <property type="entry name" value="GntR ligand-binding domain-like"/>
    <property type="match status" value="1"/>
</dbReference>
<dbReference type="InterPro" id="IPR011711">
    <property type="entry name" value="GntR_C"/>
</dbReference>
<gene>
    <name evidence="5" type="primary">ydfH_9</name>
    <name evidence="5" type="ORF">PAM7971_03532</name>
</gene>
<dbReference type="PROSITE" id="PS50949">
    <property type="entry name" value="HTH_GNTR"/>
    <property type="match status" value="1"/>
</dbReference>
<keyword evidence="2" id="KW-0238">DNA-binding</keyword>
<dbReference type="GO" id="GO:0003677">
    <property type="term" value="F:DNA binding"/>
    <property type="evidence" value="ECO:0007669"/>
    <property type="project" value="UniProtKB-KW"/>
</dbReference>
<evidence type="ECO:0000256" key="3">
    <source>
        <dbReference type="ARBA" id="ARBA00023163"/>
    </source>
</evidence>
<dbReference type="SMART" id="SM00345">
    <property type="entry name" value="HTH_GNTR"/>
    <property type="match status" value="1"/>
</dbReference>
<proteinExistence type="predicted"/>
<dbReference type="Pfam" id="PF00392">
    <property type="entry name" value="GntR"/>
    <property type="match status" value="1"/>
</dbReference>
<evidence type="ECO:0000313" key="6">
    <source>
        <dbReference type="Proteomes" id="UP000193307"/>
    </source>
</evidence>
<dbReference type="InterPro" id="IPR000524">
    <property type="entry name" value="Tscrpt_reg_HTH_GntR"/>
</dbReference>
<dbReference type="STRING" id="658057.SAMN04488032_11637"/>
<feature type="domain" description="HTH gntR-type" evidence="4">
    <location>
        <begin position="26"/>
        <end position="93"/>
    </location>
</feature>